<evidence type="ECO:0000313" key="5">
    <source>
        <dbReference type="EMBL" id="WYF45786.1"/>
    </source>
</evidence>
<dbReference type="EMBL" id="CP149782">
    <property type="protein sequence ID" value="WYF45786.1"/>
    <property type="molecule type" value="Genomic_DNA"/>
</dbReference>
<dbReference type="InterPro" id="IPR008920">
    <property type="entry name" value="TF_FadR/GntR_C"/>
</dbReference>
<accession>A0AAU6Q5U8</accession>
<dbReference type="InterPro" id="IPR000524">
    <property type="entry name" value="Tscrpt_reg_HTH_GntR"/>
</dbReference>
<organism evidence="5">
    <name type="scientific">Deinococcus sp. VB142</name>
    <dbReference type="NCBI Taxonomy" id="3112952"/>
    <lineage>
        <taxon>Bacteria</taxon>
        <taxon>Thermotogati</taxon>
        <taxon>Deinococcota</taxon>
        <taxon>Deinococci</taxon>
        <taxon>Deinococcales</taxon>
        <taxon>Deinococcaceae</taxon>
        <taxon>Deinococcus</taxon>
    </lineage>
</organism>
<dbReference type="SMART" id="SM00895">
    <property type="entry name" value="FCD"/>
    <property type="match status" value="1"/>
</dbReference>
<dbReference type="AlphaFoldDB" id="A0AAU6Q5U8"/>
<evidence type="ECO:0000256" key="3">
    <source>
        <dbReference type="ARBA" id="ARBA00023163"/>
    </source>
</evidence>
<gene>
    <name evidence="5" type="ORF">WDJ50_06635</name>
</gene>
<dbReference type="InterPro" id="IPR011711">
    <property type="entry name" value="GntR_C"/>
</dbReference>
<keyword evidence="1" id="KW-0805">Transcription regulation</keyword>
<proteinExistence type="predicted"/>
<dbReference type="SMART" id="SM00345">
    <property type="entry name" value="HTH_GNTR"/>
    <property type="match status" value="1"/>
</dbReference>
<dbReference type="SUPFAM" id="SSF48008">
    <property type="entry name" value="GntR ligand-binding domain-like"/>
    <property type="match status" value="1"/>
</dbReference>
<dbReference type="SUPFAM" id="SSF46785">
    <property type="entry name" value="Winged helix' DNA-binding domain"/>
    <property type="match status" value="1"/>
</dbReference>
<reference evidence="5" key="1">
    <citation type="submission" date="2024-03" db="EMBL/GenBank/DDBJ databases">
        <title>Deinococcus weizhi sp. nov., isolated from human skin.</title>
        <authorList>
            <person name="Wei Z."/>
            <person name="Tian F."/>
            <person name="Yang C."/>
            <person name="Xin L.T."/>
            <person name="Wen Z.J."/>
            <person name="Lan K.C."/>
            <person name="Yu L."/>
            <person name="Zhe W."/>
            <person name="Dan F.D."/>
            <person name="Jun W."/>
            <person name="Rui Z."/>
            <person name="Yong X.J."/>
            <person name="Ting Y."/>
            <person name="Wei X."/>
            <person name="Xu Z.G."/>
            <person name="Xin Z."/>
            <person name="Dong F.G."/>
            <person name="Ni X.M."/>
            <person name="Zheng M.G."/>
            <person name="Chun Y."/>
            <person name="Qian W.X."/>
        </authorList>
    </citation>
    <scope>NUCLEOTIDE SEQUENCE</scope>
    <source>
        <strain evidence="5">VB142</strain>
    </source>
</reference>
<keyword evidence="3" id="KW-0804">Transcription</keyword>
<dbReference type="PROSITE" id="PS50949">
    <property type="entry name" value="HTH_GNTR"/>
    <property type="match status" value="1"/>
</dbReference>
<dbReference type="Gene3D" id="1.10.10.10">
    <property type="entry name" value="Winged helix-like DNA-binding domain superfamily/Winged helix DNA-binding domain"/>
    <property type="match status" value="1"/>
</dbReference>
<dbReference type="InterPro" id="IPR036388">
    <property type="entry name" value="WH-like_DNA-bd_sf"/>
</dbReference>
<evidence type="ECO:0000256" key="1">
    <source>
        <dbReference type="ARBA" id="ARBA00023015"/>
    </source>
</evidence>
<dbReference type="RefSeq" id="WP_339097110.1">
    <property type="nucleotide sequence ID" value="NZ_CP149782.1"/>
</dbReference>
<dbReference type="PANTHER" id="PTHR43537:SF5">
    <property type="entry name" value="UXU OPERON TRANSCRIPTIONAL REGULATOR"/>
    <property type="match status" value="1"/>
</dbReference>
<dbReference type="GO" id="GO:0003677">
    <property type="term" value="F:DNA binding"/>
    <property type="evidence" value="ECO:0007669"/>
    <property type="project" value="UniProtKB-KW"/>
</dbReference>
<evidence type="ECO:0000259" key="4">
    <source>
        <dbReference type="PROSITE" id="PS50949"/>
    </source>
</evidence>
<dbReference type="Gene3D" id="1.20.120.530">
    <property type="entry name" value="GntR ligand-binding domain-like"/>
    <property type="match status" value="1"/>
</dbReference>
<name>A0AAU6Q5U8_9DEIO</name>
<protein>
    <submittedName>
        <fullName evidence="5">FCD domain-containing protein</fullName>
    </submittedName>
</protein>
<dbReference type="PRINTS" id="PR00035">
    <property type="entry name" value="HTHGNTR"/>
</dbReference>
<feature type="domain" description="HTH gntR-type" evidence="4">
    <location>
        <begin position="15"/>
        <end position="85"/>
    </location>
</feature>
<keyword evidence="2" id="KW-0238">DNA-binding</keyword>
<dbReference type="Pfam" id="PF07729">
    <property type="entry name" value="FCD"/>
    <property type="match status" value="1"/>
</dbReference>
<evidence type="ECO:0000256" key="2">
    <source>
        <dbReference type="ARBA" id="ARBA00023125"/>
    </source>
</evidence>
<dbReference type="PANTHER" id="PTHR43537">
    <property type="entry name" value="TRANSCRIPTIONAL REGULATOR, GNTR FAMILY"/>
    <property type="match status" value="1"/>
</dbReference>
<sequence length="250" mass="26903">MPVIPSPFSESPAKSRASDIVTAHIQREIRSRGLGPGERICSEKELQAITGISRAGVREALRTLEHEGLIRTKTGPGGGILVGQPAIAPLGRTVEAFRHLAGVEPAALVDAWLELAVTCARLAASRATPDDVEALRQIADDYRALNLEQASFDAVARLNLGFVRRTAQAAQNPILLLFLDALIDLIYSAAATRPPSLEQRRELVSVHDRVVDALQDGDGDAAARRMHRHLSALRLLLLDQENGPYSGGPP</sequence>
<dbReference type="GO" id="GO:0003700">
    <property type="term" value="F:DNA-binding transcription factor activity"/>
    <property type="evidence" value="ECO:0007669"/>
    <property type="project" value="InterPro"/>
</dbReference>
<dbReference type="InterPro" id="IPR036390">
    <property type="entry name" value="WH_DNA-bd_sf"/>
</dbReference>
<dbReference type="Pfam" id="PF00392">
    <property type="entry name" value="GntR"/>
    <property type="match status" value="1"/>
</dbReference>